<accession>A0ABR4FSB3</accession>
<comment type="caution">
    <text evidence="1">The sequence shown here is derived from an EMBL/GenBank/DDBJ whole genome shotgun (WGS) entry which is preliminary data.</text>
</comment>
<dbReference type="SUPFAM" id="SSF55298">
    <property type="entry name" value="YjgF-like"/>
    <property type="match status" value="1"/>
</dbReference>
<dbReference type="EMBL" id="JBFTWV010000125">
    <property type="protein sequence ID" value="KAL2786140.1"/>
    <property type="molecule type" value="Genomic_DNA"/>
</dbReference>
<protein>
    <submittedName>
        <fullName evidence="1">Uncharacterized protein</fullName>
    </submittedName>
</protein>
<name>A0ABR4FSB3_9EURO</name>
<dbReference type="InterPro" id="IPR035959">
    <property type="entry name" value="RutC-like_sf"/>
</dbReference>
<dbReference type="Proteomes" id="UP001610563">
    <property type="component" value="Unassembled WGS sequence"/>
</dbReference>
<evidence type="ECO:0000313" key="1">
    <source>
        <dbReference type="EMBL" id="KAL2786140.1"/>
    </source>
</evidence>
<gene>
    <name evidence="1" type="ORF">BJX66DRAFT_342447</name>
</gene>
<reference evidence="1 2" key="1">
    <citation type="submission" date="2024-07" db="EMBL/GenBank/DDBJ databases">
        <title>Section-level genome sequencing and comparative genomics of Aspergillus sections Usti and Cavernicolus.</title>
        <authorList>
            <consortium name="Lawrence Berkeley National Laboratory"/>
            <person name="Nybo J.L."/>
            <person name="Vesth T.C."/>
            <person name="Theobald S."/>
            <person name="Frisvad J.C."/>
            <person name="Larsen T.O."/>
            <person name="Kjaerboelling I."/>
            <person name="Rothschild-Mancinelli K."/>
            <person name="Lyhne E.K."/>
            <person name="Kogle M.E."/>
            <person name="Barry K."/>
            <person name="Clum A."/>
            <person name="Na H."/>
            <person name="Ledsgaard L."/>
            <person name="Lin J."/>
            <person name="Lipzen A."/>
            <person name="Kuo A."/>
            <person name="Riley R."/>
            <person name="Mondo S."/>
            <person name="Labutti K."/>
            <person name="Haridas S."/>
            <person name="Pangalinan J."/>
            <person name="Salamov A.A."/>
            <person name="Simmons B.A."/>
            <person name="Magnuson J.K."/>
            <person name="Chen J."/>
            <person name="Drula E."/>
            <person name="Henrissat B."/>
            <person name="Wiebenga A."/>
            <person name="Lubbers R.J."/>
            <person name="Gomes A.C."/>
            <person name="Makela M.R."/>
            <person name="Stajich J."/>
            <person name="Grigoriev I.V."/>
            <person name="Mortensen U.H."/>
            <person name="De Vries R.P."/>
            <person name="Baker S.E."/>
            <person name="Andersen M.R."/>
        </authorList>
    </citation>
    <scope>NUCLEOTIDE SEQUENCE [LARGE SCALE GENOMIC DNA]</scope>
    <source>
        <strain evidence="1 2">CBS 209.92</strain>
    </source>
</reference>
<organism evidence="1 2">
    <name type="scientific">Aspergillus keveii</name>
    <dbReference type="NCBI Taxonomy" id="714993"/>
    <lineage>
        <taxon>Eukaryota</taxon>
        <taxon>Fungi</taxon>
        <taxon>Dikarya</taxon>
        <taxon>Ascomycota</taxon>
        <taxon>Pezizomycotina</taxon>
        <taxon>Eurotiomycetes</taxon>
        <taxon>Eurotiomycetidae</taxon>
        <taxon>Eurotiales</taxon>
        <taxon>Aspergillaceae</taxon>
        <taxon>Aspergillus</taxon>
        <taxon>Aspergillus subgen. Nidulantes</taxon>
    </lineage>
</organism>
<evidence type="ECO:0000313" key="2">
    <source>
        <dbReference type="Proteomes" id="UP001610563"/>
    </source>
</evidence>
<dbReference type="CDD" id="cd00448">
    <property type="entry name" value="YjgF_YER057c_UK114_family"/>
    <property type="match status" value="1"/>
</dbReference>
<proteinExistence type="predicted"/>
<dbReference type="Gene3D" id="3.30.1330.40">
    <property type="entry name" value="RutC-like"/>
    <property type="match status" value="1"/>
</dbReference>
<keyword evidence="2" id="KW-1185">Reference proteome</keyword>
<sequence>MASSSSANITTIPQPVVEPQQPLITTYKIPGKHHPIPQSDISIVPFPPTNPVMSFIHTSPQNALRAPDNNPGMMPRPFRNQARLAFLNLGDALALGGATAQDVTKLTVYLAEGSGSVEKMVQLGEAMRVFFGDESKGKGFVHRPVVAVFKGLVLCEGFGKIEVEAEAVARVPPPRYEESWEE</sequence>